<dbReference type="Pfam" id="PF13707">
    <property type="entry name" value="RloB"/>
    <property type="match status" value="1"/>
</dbReference>
<evidence type="ECO:0000313" key="1">
    <source>
        <dbReference type="EMBL" id="GFH39971.1"/>
    </source>
</evidence>
<protein>
    <recommendedName>
        <fullName evidence="3">RloB domain-containing protein</fullName>
    </recommendedName>
</protein>
<accession>A0A6A0B603</accession>
<dbReference type="InterPro" id="IPR025591">
    <property type="entry name" value="RloB"/>
</dbReference>
<sequence length="189" mass="21830">MTRNKKGKKGKRKIFILVEGKTEQMYFDCLRQQLRLSNVKIKTTVMKNSGRTWIEKAKLLIENDPSFRRDKATEVFVVFDKDEFTSNELKQMFKRAEEENFGIGFSNATFEIWLLAHFEAVTAKVLSKAAITNKLEVHLKNDYIKADSDQLDKMIKNLDLAVKNARSISEINFESQSTNIGELISNIRS</sequence>
<dbReference type="RefSeq" id="WP_172355020.1">
    <property type="nucleotide sequence ID" value="NZ_BLLH01000001.1"/>
</dbReference>
<proteinExistence type="predicted"/>
<reference evidence="1 2" key="1">
    <citation type="submission" date="2020-02" db="EMBL/GenBank/DDBJ databases">
        <title>Draft genome sequence of Lactococcus sp. Hs20B0-1.</title>
        <authorList>
            <person name="Noda S."/>
            <person name="Yuki M."/>
            <person name="Ohkuma M."/>
        </authorList>
    </citation>
    <scope>NUCLEOTIDE SEQUENCE [LARGE SCALE GENOMIC DNA]</scope>
    <source>
        <strain evidence="1 2">Hs20B0-1</strain>
    </source>
</reference>
<evidence type="ECO:0000313" key="2">
    <source>
        <dbReference type="Proteomes" id="UP000475928"/>
    </source>
</evidence>
<keyword evidence="2" id="KW-1185">Reference proteome</keyword>
<evidence type="ECO:0008006" key="3">
    <source>
        <dbReference type="Google" id="ProtNLM"/>
    </source>
</evidence>
<dbReference type="AlphaFoldDB" id="A0A6A0B603"/>
<gene>
    <name evidence="1" type="ORF">Hs20B_03690</name>
</gene>
<organism evidence="1 2">
    <name type="scientific">Pseudolactococcus insecticola</name>
    <dbReference type="NCBI Taxonomy" id="2709158"/>
    <lineage>
        <taxon>Bacteria</taxon>
        <taxon>Bacillati</taxon>
        <taxon>Bacillota</taxon>
        <taxon>Bacilli</taxon>
        <taxon>Lactobacillales</taxon>
        <taxon>Streptococcaceae</taxon>
        <taxon>Pseudolactococcus</taxon>
    </lineage>
</organism>
<dbReference type="EMBL" id="BLLH01000001">
    <property type="protein sequence ID" value="GFH39971.1"/>
    <property type="molecule type" value="Genomic_DNA"/>
</dbReference>
<name>A0A6A0B603_9LACT</name>
<comment type="caution">
    <text evidence="1">The sequence shown here is derived from an EMBL/GenBank/DDBJ whole genome shotgun (WGS) entry which is preliminary data.</text>
</comment>
<dbReference type="Proteomes" id="UP000475928">
    <property type="component" value="Unassembled WGS sequence"/>
</dbReference>